<dbReference type="Proteomes" id="UP000440668">
    <property type="component" value="Unassembled WGS sequence"/>
</dbReference>
<evidence type="ECO:0000313" key="1">
    <source>
        <dbReference type="EMBL" id="MTG87605.1"/>
    </source>
</evidence>
<reference evidence="1 2" key="1">
    <citation type="submission" date="2019-11" db="EMBL/GenBank/DDBJ databases">
        <title>Cellulosimicrobium composti sp. nov. isolated from a compost.</title>
        <authorList>
            <person name="Yang Y."/>
        </authorList>
    </citation>
    <scope>NUCLEOTIDE SEQUENCE [LARGE SCALE GENOMIC DNA]</scope>
    <source>
        <strain evidence="1 2">BIT-GX5</strain>
    </source>
</reference>
<evidence type="ECO:0000313" key="2">
    <source>
        <dbReference type="Proteomes" id="UP000440668"/>
    </source>
</evidence>
<dbReference type="AlphaFoldDB" id="A0A6N7ZDV1"/>
<dbReference type="EMBL" id="WMKA01000002">
    <property type="protein sequence ID" value="MTG87605.1"/>
    <property type="molecule type" value="Genomic_DNA"/>
</dbReference>
<name>A0A6N7ZDV1_9MICO</name>
<dbReference type="Pfam" id="PF19736">
    <property type="entry name" value="DUF6226"/>
    <property type="match status" value="1"/>
</dbReference>
<protein>
    <submittedName>
        <fullName evidence="1">Uncharacterized protein</fullName>
    </submittedName>
</protein>
<proteinExistence type="predicted"/>
<organism evidence="1 2">
    <name type="scientific">Cellulosimicrobium composti</name>
    <dbReference type="NCBI Taxonomy" id="2672572"/>
    <lineage>
        <taxon>Bacteria</taxon>
        <taxon>Bacillati</taxon>
        <taxon>Actinomycetota</taxon>
        <taxon>Actinomycetes</taxon>
        <taxon>Micrococcales</taxon>
        <taxon>Promicromonosporaceae</taxon>
        <taxon>Cellulosimicrobium</taxon>
    </lineage>
</organism>
<sequence length="235" mass="25030">MTAYVRPPVPRQMFHDADGAPFEYGGRWDHLDGPPEDTYSVDSHPERFAPVVDVADALVRHLAATYVVTVEDVDLRDADLAPHTADTPAHPVLAGAHDVGPGAVRAVRLTPMSDDAAPLTLVVTGYPSVVVRAGVLHEDRFPSCGCDACDETAEGAAEGLEDLVLGVAGGLFSEGVSGPRYLLGESWVRYALEGPDGRRESGEGQRRLARVVAAAAHRRLASLPGGRWQPWPVAD</sequence>
<comment type="caution">
    <text evidence="1">The sequence shown here is derived from an EMBL/GenBank/DDBJ whole genome shotgun (WGS) entry which is preliminary data.</text>
</comment>
<dbReference type="RefSeq" id="WP_155097963.1">
    <property type="nucleotide sequence ID" value="NZ_WMKA01000002.1"/>
</dbReference>
<accession>A0A6N7ZDV1</accession>
<dbReference type="InterPro" id="IPR045773">
    <property type="entry name" value="DUF6226"/>
</dbReference>
<gene>
    <name evidence="1" type="ORF">GJV82_01340</name>
</gene>